<dbReference type="RefSeq" id="WP_091151574.1">
    <property type="nucleotide sequence ID" value="NZ_FNOT01000002.1"/>
</dbReference>
<dbReference type="EMBL" id="FNOT01000002">
    <property type="protein sequence ID" value="SDX57006.1"/>
    <property type="molecule type" value="Genomic_DNA"/>
</dbReference>
<dbReference type="Gene3D" id="2.130.10.10">
    <property type="entry name" value="YVTN repeat-like/Quinoprotein amine dehydrogenase"/>
    <property type="match status" value="1"/>
</dbReference>
<dbReference type="STRING" id="1137993.SAMN05660209_00728"/>
<gene>
    <name evidence="2" type="ORF">SAMN05660209_00728</name>
</gene>
<dbReference type="OrthoDB" id="5181492at2"/>
<name>A0A1H3CSC6_9ACTN</name>
<evidence type="ECO:0000313" key="3">
    <source>
        <dbReference type="Proteomes" id="UP000198921"/>
    </source>
</evidence>
<sequence>MPRVRRTAAVLAAVLAVAACTDGGNGGPSPRPGGDGGPALLGTVDLDAAVGGDARLLDLAADPGGDPVALLRDGGTRAWLVEVAGGEDGPTATPLLELPAVGDDAELSVLADGSFLVASTGPTSGYQLLTVRPDGQAKVTALGQRPDRAATALSADDRTLYAALALAAPGPAQLLAVDLAAGVVTMTAPVVPGGTVAALAARPDGGVVALVEAAEGRALVTAYDDDLRPVGEPVDVAPDASVGAPADVDVTADGTVVATAHVSDGRRLGRLVTVVDGAVATSVELDGVGDSALDVVLSPDGATAWVPQADLSYPAELVTIDLASGERTATVALCAGAAVLGDVAPVGADAGLVATGSCVDGDGPQATAFLVG</sequence>
<evidence type="ECO:0000313" key="2">
    <source>
        <dbReference type="EMBL" id="SDX57006.1"/>
    </source>
</evidence>
<evidence type="ECO:0008006" key="4">
    <source>
        <dbReference type="Google" id="ProtNLM"/>
    </source>
</evidence>
<keyword evidence="1" id="KW-0732">Signal</keyword>
<dbReference type="PROSITE" id="PS51257">
    <property type="entry name" value="PROKAR_LIPOPROTEIN"/>
    <property type="match status" value="1"/>
</dbReference>
<evidence type="ECO:0000256" key="1">
    <source>
        <dbReference type="SAM" id="SignalP"/>
    </source>
</evidence>
<dbReference type="SUPFAM" id="SSF50969">
    <property type="entry name" value="YVTN repeat-like/Quinoprotein amine dehydrogenase"/>
    <property type="match status" value="1"/>
</dbReference>
<organism evidence="2 3">
    <name type="scientific">Geodermatophilus africanus</name>
    <dbReference type="NCBI Taxonomy" id="1137993"/>
    <lineage>
        <taxon>Bacteria</taxon>
        <taxon>Bacillati</taxon>
        <taxon>Actinomycetota</taxon>
        <taxon>Actinomycetes</taxon>
        <taxon>Geodermatophilales</taxon>
        <taxon>Geodermatophilaceae</taxon>
        <taxon>Geodermatophilus</taxon>
    </lineage>
</organism>
<feature type="signal peptide" evidence="1">
    <location>
        <begin position="1"/>
        <end position="21"/>
    </location>
</feature>
<protein>
    <recommendedName>
        <fullName evidence="4">DNA-binding beta-propeller fold protein YncE</fullName>
    </recommendedName>
</protein>
<accession>A0A1H3CSC6</accession>
<dbReference type="InterPro" id="IPR011044">
    <property type="entry name" value="Quino_amine_DH_bsu"/>
</dbReference>
<reference evidence="3" key="1">
    <citation type="submission" date="2016-10" db="EMBL/GenBank/DDBJ databases">
        <authorList>
            <person name="Varghese N."/>
            <person name="Submissions S."/>
        </authorList>
    </citation>
    <scope>NUCLEOTIDE SEQUENCE [LARGE SCALE GENOMIC DNA]</scope>
    <source>
        <strain evidence="3">DSM 45422</strain>
    </source>
</reference>
<proteinExistence type="predicted"/>
<keyword evidence="3" id="KW-1185">Reference proteome</keyword>
<dbReference type="Proteomes" id="UP000198921">
    <property type="component" value="Unassembled WGS sequence"/>
</dbReference>
<dbReference type="InterPro" id="IPR015943">
    <property type="entry name" value="WD40/YVTN_repeat-like_dom_sf"/>
</dbReference>
<dbReference type="AlphaFoldDB" id="A0A1H3CSC6"/>
<feature type="chain" id="PRO_5039669897" description="DNA-binding beta-propeller fold protein YncE" evidence="1">
    <location>
        <begin position="22"/>
        <end position="372"/>
    </location>
</feature>